<organism evidence="2 3">
    <name type="scientific">Candidatus Falkowbacteria bacterium RIFOXYD2_FULL_34_120</name>
    <dbReference type="NCBI Taxonomy" id="1798007"/>
    <lineage>
        <taxon>Bacteria</taxon>
        <taxon>Candidatus Falkowiibacteriota</taxon>
    </lineage>
</organism>
<dbReference type="CDD" id="cd06664">
    <property type="entry name" value="IscU_like"/>
    <property type="match status" value="1"/>
</dbReference>
<name>A0A1F5TRU8_9BACT</name>
<comment type="caution">
    <text evidence="2">The sequence shown here is derived from an EMBL/GenBank/DDBJ whole genome shotgun (WGS) entry which is preliminary data.</text>
</comment>
<dbReference type="InterPro" id="IPR002871">
    <property type="entry name" value="NIF_FeS_clus_asmbl_NifU_N"/>
</dbReference>
<accession>A0A1F5TRU8</accession>
<dbReference type="EMBL" id="MFGO01000006">
    <property type="protein sequence ID" value="OGF41706.1"/>
    <property type="molecule type" value="Genomic_DNA"/>
</dbReference>
<dbReference type="Pfam" id="PF01592">
    <property type="entry name" value="NifU_N"/>
    <property type="match status" value="1"/>
</dbReference>
<sequence>MYSKKVLEHFQNPHNQGKMDDASAVGEDGSQACGDVVKFYLKVKNNIITDVMFETLGCAAAIASSSALTDMVKGKTIDEALKITKNQLIDELGGLPAPKLHCSVLGVDALHKAIENYKDQR</sequence>
<dbReference type="GO" id="GO:0016226">
    <property type="term" value="P:iron-sulfur cluster assembly"/>
    <property type="evidence" value="ECO:0007669"/>
    <property type="project" value="InterPro"/>
</dbReference>
<evidence type="ECO:0000259" key="1">
    <source>
        <dbReference type="Pfam" id="PF01592"/>
    </source>
</evidence>
<protein>
    <submittedName>
        <fullName evidence="2">Iron-sulfur cluster assembly scaffold protein</fullName>
    </submittedName>
</protein>
<dbReference type="PANTHER" id="PTHR10093">
    <property type="entry name" value="IRON-SULFUR CLUSTER ASSEMBLY ENZYME NIFU HOMOLOG"/>
    <property type="match status" value="1"/>
</dbReference>
<reference evidence="2 3" key="1">
    <citation type="journal article" date="2016" name="Nat. Commun.">
        <title>Thousands of microbial genomes shed light on interconnected biogeochemical processes in an aquifer system.</title>
        <authorList>
            <person name="Anantharaman K."/>
            <person name="Brown C.T."/>
            <person name="Hug L.A."/>
            <person name="Sharon I."/>
            <person name="Castelle C.J."/>
            <person name="Probst A.J."/>
            <person name="Thomas B.C."/>
            <person name="Singh A."/>
            <person name="Wilkins M.J."/>
            <person name="Karaoz U."/>
            <person name="Brodie E.L."/>
            <person name="Williams K.H."/>
            <person name="Hubbard S.S."/>
            <person name="Banfield J.F."/>
        </authorList>
    </citation>
    <scope>NUCLEOTIDE SEQUENCE [LARGE SCALE GENOMIC DNA]</scope>
</reference>
<dbReference type="SUPFAM" id="SSF82649">
    <property type="entry name" value="SufE/NifU"/>
    <property type="match status" value="1"/>
</dbReference>
<dbReference type="AlphaFoldDB" id="A0A1F5TRU8"/>
<dbReference type="GO" id="GO:0005506">
    <property type="term" value="F:iron ion binding"/>
    <property type="evidence" value="ECO:0007669"/>
    <property type="project" value="InterPro"/>
</dbReference>
<evidence type="ECO:0000313" key="2">
    <source>
        <dbReference type="EMBL" id="OGF41706.1"/>
    </source>
</evidence>
<dbReference type="Gene3D" id="3.90.1010.10">
    <property type="match status" value="1"/>
</dbReference>
<evidence type="ECO:0000313" key="3">
    <source>
        <dbReference type="Proteomes" id="UP000177579"/>
    </source>
</evidence>
<dbReference type="GO" id="GO:0051536">
    <property type="term" value="F:iron-sulfur cluster binding"/>
    <property type="evidence" value="ECO:0007669"/>
    <property type="project" value="InterPro"/>
</dbReference>
<gene>
    <name evidence="2" type="ORF">A2531_06090</name>
</gene>
<dbReference type="Proteomes" id="UP000177579">
    <property type="component" value="Unassembled WGS sequence"/>
</dbReference>
<feature type="domain" description="NIF system FeS cluster assembly NifU N-terminal" evidence="1">
    <location>
        <begin position="1"/>
        <end position="120"/>
    </location>
</feature>
<proteinExistence type="predicted"/>